<dbReference type="GO" id="GO:0009897">
    <property type="term" value="C:external side of plasma membrane"/>
    <property type="evidence" value="ECO:0007669"/>
    <property type="project" value="TreeGrafter"/>
</dbReference>
<proteinExistence type="predicted"/>
<keyword evidence="2" id="KW-0472">Membrane</keyword>
<dbReference type="AlphaFoldDB" id="A0A6I9NG45"/>
<dbReference type="KEGG" id="ncc:104948945"/>
<evidence type="ECO:0000313" key="5">
    <source>
        <dbReference type="Proteomes" id="UP000504611"/>
    </source>
</evidence>
<dbReference type="Gene3D" id="2.10.50.10">
    <property type="entry name" value="Tumor Necrosis Factor Receptor, subunit A, domain 2"/>
    <property type="match status" value="1"/>
</dbReference>
<evidence type="ECO:0000256" key="1">
    <source>
        <dbReference type="PROSITE-ProRule" id="PRU00206"/>
    </source>
</evidence>
<dbReference type="GeneID" id="104948945"/>
<evidence type="ECO:0000256" key="2">
    <source>
        <dbReference type="SAM" id="Phobius"/>
    </source>
</evidence>
<dbReference type="OrthoDB" id="9374769at2759"/>
<reference evidence="6" key="1">
    <citation type="submission" date="2025-08" db="UniProtKB">
        <authorList>
            <consortium name="RefSeq"/>
        </authorList>
    </citation>
    <scope>IDENTIFICATION</scope>
    <source>
        <tissue evidence="6">Muscle</tissue>
    </source>
</reference>
<feature type="transmembrane region" description="Helical" evidence="2">
    <location>
        <begin position="168"/>
        <end position="188"/>
    </location>
</feature>
<dbReference type="SUPFAM" id="SSF57586">
    <property type="entry name" value="TNF receptor-like"/>
    <property type="match status" value="1"/>
</dbReference>
<evidence type="ECO:0000313" key="6">
    <source>
        <dbReference type="RefSeq" id="XP_010773486.1"/>
    </source>
</evidence>
<dbReference type="RefSeq" id="XP_010773486.1">
    <property type="nucleotide sequence ID" value="XM_010775184.1"/>
</dbReference>
<name>A0A6I9NG45_9TELE</name>
<comment type="caution">
    <text evidence="1">Lacks conserved residue(s) required for the propagation of feature annotation.</text>
</comment>
<dbReference type="SMART" id="SM00208">
    <property type="entry name" value="TNFR"/>
    <property type="match status" value="2"/>
</dbReference>
<feature type="domain" description="TNFR-Cys" evidence="4">
    <location>
        <begin position="60"/>
        <end position="98"/>
    </location>
</feature>
<evidence type="ECO:0000259" key="4">
    <source>
        <dbReference type="PROSITE" id="PS50050"/>
    </source>
</evidence>
<keyword evidence="2" id="KW-1133">Transmembrane helix</keyword>
<feature type="chain" id="PRO_5026853983" evidence="3">
    <location>
        <begin position="25"/>
        <end position="257"/>
    </location>
</feature>
<dbReference type="PANTHER" id="PTHR47496">
    <property type="entry name" value="CD27"/>
    <property type="match status" value="1"/>
</dbReference>
<feature type="signal peptide" evidence="3">
    <location>
        <begin position="1"/>
        <end position="24"/>
    </location>
</feature>
<organism evidence="5 6">
    <name type="scientific">Notothenia coriiceps</name>
    <name type="common">black rockcod</name>
    <dbReference type="NCBI Taxonomy" id="8208"/>
    <lineage>
        <taxon>Eukaryota</taxon>
        <taxon>Metazoa</taxon>
        <taxon>Chordata</taxon>
        <taxon>Craniata</taxon>
        <taxon>Vertebrata</taxon>
        <taxon>Euteleostomi</taxon>
        <taxon>Actinopterygii</taxon>
        <taxon>Neopterygii</taxon>
        <taxon>Teleostei</taxon>
        <taxon>Neoteleostei</taxon>
        <taxon>Acanthomorphata</taxon>
        <taxon>Eupercaria</taxon>
        <taxon>Perciformes</taxon>
        <taxon>Notothenioidei</taxon>
        <taxon>Nototheniidae</taxon>
        <taxon>Notothenia</taxon>
    </lineage>
</organism>
<gene>
    <name evidence="6" type="primary">LOC104948945</name>
</gene>
<dbReference type="Proteomes" id="UP000504611">
    <property type="component" value="Unplaced"/>
</dbReference>
<feature type="repeat" description="TNFR-Cys" evidence="1">
    <location>
        <begin position="60"/>
        <end position="98"/>
    </location>
</feature>
<dbReference type="InterPro" id="IPR001368">
    <property type="entry name" value="TNFR/NGFR_Cys_rich_reg"/>
</dbReference>
<keyword evidence="3" id="KW-0732">Signal</keyword>
<accession>A0A6I9NG45</accession>
<feature type="disulfide bond" evidence="1">
    <location>
        <begin position="61"/>
        <end position="76"/>
    </location>
</feature>
<sequence length="257" mass="28809">MISLKLSLAVISALSFWTIEHAAGCGERQRPVDGRCCNECPPGTYMKDYCTEKQQTACRPCEEGFYSDQYNIFDRCEECRSCLYEYAEKCQNTANANCSCHNGFLCSNNVCSECQENKCVTGEKPKKTEIALDAKMINYMYQCELLKEESANLTSELSPERRRDGVDYVHVILGIGFVLVSLTLLVFLSNACVKNLKKYRAHNYPKEVLAVSINTSDTRLSKEESGSVLIMQDESKNNSIGPLCLEEVGLQFIQSVG</sequence>
<evidence type="ECO:0000256" key="3">
    <source>
        <dbReference type="SAM" id="SignalP"/>
    </source>
</evidence>
<protein>
    <submittedName>
        <fullName evidence="6">Tumor necrosis factor receptor superfamily member 26-like</fullName>
    </submittedName>
</protein>
<keyword evidence="2" id="KW-0812">Transmembrane</keyword>
<dbReference type="GO" id="GO:0043066">
    <property type="term" value="P:negative regulation of apoptotic process"/>
    <property type="evidence" value="ECO:0007669"/>
    <property type="project" value="TreeGrafter"/>
</dbReference>
<dbReference type="PANTHER" id="PTHR47496:SF1">
    <property type="entry name" value="CD27 ANTIGEN"/>
    <property type="match status" value="1"/>
</dbReference>
<dbReference type="InterPro" id="IPR053126">
    <property type="entry name" value="CD27_receptor"/>
</dbReference>
<dbReference type="PROSITE" id="PS50050">
    <property type="entry name" value="TNFR_NGFR_2"/>
    <property type="match status" value="1"/>
</dbReference>
<keyword evidence="5" id="KW-1185">Reference proteome</keyword>
<keyword evidence="1" id="KW-1015">Disulfide bond</keyword>